<proteinExistence type="predicted"/>
<name>A0A8J3AJ36_9BACI</name>
<sequence>MGAGTGISWSTTLFEVIGFWLIILLVIFLFIKGILKGTAQKRYDKLIELEKRIEMLEKQIDKE</sequence>
<reference evidence="3" key="1">
    <citation type="journal article" date="2019" name="Int. J. Syst. Evol. Microbiol.">
        <title>The Global Catalogue of Microorganisms (GCM) 10K type strain sequencing project: providing services to taxonomists for standard genome sequencing and annotation.</title>
        <authorList>
            <consortium name="The Broad Institute Genomics Platform"/>
            <consortium name="The Broad Institute Genome Sequencing Center for Infectious Disease"/>
            <person name="Wu L."/>
            <person name="Ma J."/>
        </authorList>
    </citation>
    <scope>NUCLEOTIDE SEQUENCE [LARGE SCALE GENOMIC DNA]</scope>
    <source>
        <strain evidence="3">CGMCC 1.14993</strain>
    </source>
</reference>
<comment type="caution">
    <text evidence="2">The sequence shown here is derived from an EMBL/GenBank/DDBJ whole genome shotgun (WGS) entry which is preliminary data.</text>
</comment>
<protein>
    <recommendedName>
        <fullName evidence="4">DUF4083 domain-containing protein</fullName>
    </recommendedName>
</protein>
<gene>
    <name evidence="2" type="ORF">GCM10007380_08310</name>
</gene>
<accession>A0A8J3AJ36</accession>
<keyword evidence="1" id="KW-0812">Transmembrane</keyword>
<keyword evidence="3" id="KW-1185">Reference proteome</keyword>
<dbReference type="RefSeq" id="WP_087999079.1">
    <property type="nucleotide sequence ID" value="NZ_BMHB01000001.1"/>
</dbReference>
<feature type="transmembrane region" description="Helical" evidence="1">
    <location>
        <begin position="17"/>
        <end position="35"/>
    </location>
</feature>
<evidence type="ECO:0000313" key="3">
    <source>
        <dbReference type="Proteomes" id="UP000626244"/>
    </source>
</evidence>
<dbReference type="AlphaFoldDB" id="A0A8J3AJ36"/>
<evidence type="ECO:0000256" key="1">
    <source>
        <dbReference type="SAM" id="Phobius"/>
    </source>
</evidence>
<dbReference type="Proteomes" id="UP000626244">
    <property type="component" value="Unassembled WGS sequence"/>
</dbReference>
<keyword evidence="1" id="KW-1133">Transmembrane helix</keyword>
<keyword evidence="1" id="KW-0472">Membrane</keyword>
<dbReference type="EMBL" id="BMHB01000001">
    <property type="protein sequence ID" value="GGI11532.1"/>
    <property type="molecule type" value="Genomic_DNA"/>
</dbReference>
<evidence type="ECO:0000313" key="2">
    <source>
        <dbReference type="EMBL" id="GGI11532.1"/>
    </source>
</evidence>
<organism evidence="2 3">
    <name type="scientific">Gottfriedia solisilvae</name>
    <dbReference type="NCBI Taxonomy" id="1516104"/>
    <lineage>
        <taxon>Bacteria</taxon>
        <taxon>Bacillati</taxon>
        <taxon>Bacillota</taxon>
        <taxon>Bacilli</taxon>
        <taxon>Bacillales</taxon>
        <taxon>Bacillaceae</taxon>
        <taxon>Gottfriedia</taxon>
    </lineage>
</organism>
<evidence type="ECO:0008006" key="4">
    <source>
        <dbReference type="Google" id="ProtNLM"/>
    </source>
</evidence>